<accession>A0A8S2XBC8</accession>
<comment type="caution">
    <text evidence="1">The sequence shown here is derived from an EMBL/GenBank/DDBJ whole genome shotgun (WGS) entry which is preliminary data.</text>
</comment>
<reference evidence="1" key="1">
    <citation type="submission" date="2021-02" db="EMBL/GenBank/DDBJ databases">
        <authorList>
            <person name="Nowell W R."/>
        </authorList>
    </citation>
    <scope>NUCLEOTIDE SEQUENCE</scope>
</reference>
<organism evidence="1 2">
    <name type="scientific">Rotaria magnacalcarata</name>
    <dbReference type="NCBI Taxonomy" id="392030"/>
    <lineage>
        <taxon>Eukaryota</taxon>
        <taxon>Metazoa</taxon>
        <taxon>Spiralia</taxon>
        <taxon>Gnathifera</taxon>
        <taxon>Rotifera</taxon>
        <taxon>Eurotatoria</taxon>
        <taxon>Bdelloidea</taxon>
        <taxon>Philodinida</taxon>
        <taxon>Philodinidae</taxon>
        <taxon>Rotaria</taxon>
    </lineage>
</organism>
<feature type="non-terminal residue" evidence="1">
    <location>
        <position position="1"/>
    </location>
</feature>
<name>A0A8S2XBC8_9BILA</name>
<sequence>GSMFQQPIENVLLDVQHYTNDIIRFKLYDADNERYEVRRKEEEEEKEV</sequence>
<dbReference type="Proteomes" id="UP000676336">
    <property type="component" value="Unassembled WGS sequence"/>
</dbReference>
<dbReference type="Gene3D" id="2.60.40.1760">
    <property type="entry name" value="glycosyl hydrolase (family 31)"/>
    <property type="match status" value="1"/>
</dbReference>
<dbReference type="EMBL" id="CAJOBI010078029">
    <property type="protein sequence ID" value="CAF4486116.1"/>
    <property type="molecule type" value="Genomic_DNA"/>
</dbReference>
<gene>
    <name evidence="1" type="ORF">SMN809_LOCUS34255</name>
</gene>
<evidence type="ECO:0000313" key="2">
    <source>
        <dbReference type="Proteomes" id="UP000676336"/>
    </source>
</evidence>
<evidence type="ECO:0000313" key="1">
    <source>
        <dbReference type="EMBL" id="CAF4486116.1"/>
    </source>
</evidence>
<dbReference type="AlphaFoldDB" id="A0A8S2XBC8"/>
<protein>
    <submittedName>
        <fullName evidence="1">Uncharacterized protein</fullName>
    </submittedName>
</protein>
<proteinExistence type="predicted"/>